<name>A0A384JK26_BOTFB</name>
<evidence type="ECO:0000256" key="4">
    <source>
        <dbReference type="ARBA" id="ARBA00022989"/>
    </source>
</evidence>
<organism evidence="8 9">
    <name type="scientific">Botryotinia fuckeliana (strain B05.10)</name>
    <name type="common">Noble rot fungus</name>
    <name type="synonym">Botrytis cinerea</name>
    <dbReference type="NCBI Taxonomy" id="332648"/>
    <lineage>
        <taxon>Eukaryota</taxon>
        <taxon>Fungi</taxon>
        <taxon>Dikarya</taxon>
        <taxon>Ascomycota</taxon>
        <taxon>Pezizomycotina</taxon>
        <taxon>Leotiomycetes</taxon>
        <taxon>Helotiales</taxon>
        <taxon>Sclerotiniaceae</taxon>
        <taxon>Botrytis</taxon>
    </lineage>
</organism>
<evidence type="ECO:0000256" key="1">
    <source>
        <dbReference type="ARBA" id="ARBA00004141"/>
    </source>
</evidence>
<reference evidence="8 9" key="2">
    <citation type="journal article" date="2012" name="Eukaryot. Cell">
        <title>Genome update of Botrytis cinerea strains B05.10 and T4.</title>
        <authorList>
            <person name="Staats M."/>
            <person name="van Kan J.A."/>
        </authorList>
    </citation>
    <scope>NUCLEOTIDE SEQUENCE [LARGE SCALE GENOMIC DNA]</scope>
    <source>
        <strain evidence="8 9">B05.10</strain>
    </source>
</reference>
<sequence>MMKNSTAKANAHAAEAGQEPPGMKSEYRLPLLIPGSFLIPMSLLLYGWTGEYKIHWIVPILSTTLIGVGDMFVFMCINLYQVDAFTIFAASALAANALFRSVMGAVLPLAGQQMYETLGLGWGNSLLAFLAIGMIPVPFALLKWGEIIRKKYSGLQTLIIYIHLGLPKSFQQKHLHMFVPCSYLFASTLVLTAIAM</sequence>
<dbReference type="PANTHER" id="PTHR23502">
    <property type="entry name" value="MAJOR FACILITATOR SUPERFAMILY"/>
    <property type="match status" value="1"/>
</dbReference>
<keyword evidence="4 7" id="KW-1133">Transmembrane helix</keyword>
<reference evidence="8 9" key="1">
    <citation type="journal article" date="2011" name="PLoS Genet.">
        <title>Genomic analysis of the necrotrophic fungal pathogens Sclerotinia sclerotiorum and Botrytis cinerea.</title>
        <authorList>
            <person name="Amselem J."/>
            <person name="Cuomo C.A."/>
            <person name="van Kan J.A."/>
            <person name="Viaud M."/>
            <person name="Benito E.P."/>
            <person name="Couloux A."/>
            <person name="Coutinho P.M."/>
            <person name="de Vries R.P."/>
            <person name="Dyer P.S."/>
            <person name="Fillinger S."/>
            <person name="Fournier E."/>
            <person name="Gout L."/>
            <person name="Hahn M."/>
            <person name="Kohn L."/>
            <person name="Lapalu N."/>
            <person name="Plummer K.M."/>
            <person name="Pradier J.M."/>
            <person name="Quevillon E."/>
            <person name="Sharon A."/>
            <person name="Simon A."/>
            <person name="ten Have A."/>
            <person name="Tudzynski B."/>
            <person name="Tudzynski P."/>
            <person name="Wincker P."/>
            <person name="Andrew M."/>
            <person name="Anthouard V."/>
            <person name="Beever R.E."/>
            <person name="Beffa R."/>
            <person name="Benoit I."/>
            <person name="Bouzid O."/>
            <person name="Brault B."/>
            <person name="Chen Z."/>
            <person name="Choquer M."/>
            <person name="Collemare J."/>
            <person name="Cotton P."/>
            <person name="Danchin E.G."/>
            <person name="Da Silva C."/>
            <person name="Gautier A."/>
            <person name="Giraud C."/>
            <person name="Giraud T."/>
            <person name="Gonzalez C."/>
            <person name="Grossetete S."/>
            <person name="Guldener U."/>
            <person name="Henrissat B."/>
            <person name="Howlett B.J."/>
            <person name="Kodira C."/>
            <person name="Kretschmer M."/>
            <person name="Lappartient A."/>
            <person name="Leroch M."/>
            <person name="Levis C."/>
            <person name="Mauceli E."/>
            <person name="Neuveglise C."/>
            <person name="Oeser B."/>
            <person name="Pearson M."/>
            <person name="Poulain J."/>
            <person name="Poussereau N."/>
            <person name="Quesneville H."/>
            <person name="Rascle C."/>
            <person name="Schumacher J."/>
            <person name="Segurens B."/>
            <person name="Sexton A."/>
            <person name="Silva E."/>
            <person name="Sirven C."/>
            <person name="Soanes D.M."/>
            <person name="Talbot N.J."/>
            <person name="Templeton M."/>
            <person name="Yandava C."/>
            <person name="Yarden O."/>
            <person name="Zeng Q."/>
            <person name="Rollins J.A."/>
            <person name="Lebrun M.H."/>
            <person name="Dickman M."/>
        </authorList>
    </citation>
    <scope>NUCLEOTIDE SEQUENCE [LARGE SCALE GENOMIC DNA]</scope>
    <source>
        <strain evidence="8 9">B05.10</strain>
    </source>
</reference>
<feature type="transmembrane region" description="Helical" evidence="7">
    <location>
        <begin position="122"/>
        <end position="142"/>
    </location>
</feature>
<accession>A0A384JK26</accession>
<evidence type="ECO:0000313" key="8">
    <source>
        <dbReference type="EMBL" id="ATZ50737.1"/>
    </source>
</evidence>
<evidence type="ECO:0000256" key="7">
    <source>
        <dbReference type="SAM" id="Phobius"/>
    </source>
</evidence>
<reference evidence="8 9" key="3">
    <citation type="journal article" date="2017" name="Mol. Plant Pathol.">
        <title>A gapless genome sequence of the fungus Botrytis cinerea.</title>
        <authorList>
            <person name="Van Kan J.A."/>
            <person name="Stassen J.H."/>
            <person name="Mosbach A."/>
            <person name="Van Der Lee T.A."/>
            <person name="Faino L."/>
            <person name="Farmer A.D."/>
            <person name="Papasotiriou D.G."/>
            <person name="Zhou S."/>
            <person name="Seidl M.F."/>
            <person name="Cottam E."/>
            <person name="Edel D."/>
            <person name="Hahn M."/>
            <person name="Schwartz D.C."/>
            <person name="Dietrich R.A."/>
            <person name="Widdison S."/>
            <person name="Scalliet G."/>
        </authorList>
    </citation>
    <scope>NUCLEOTIDE SEQUENCE [LARGE SCALE GENOMIC DNA]</scope>
    <source>
        <strain evidence="8 9">B05.10</strain>
    </source>
</reference>
<dbReference type="Gene3D" id="1.20.1250.20">
    <property type="entry name" value="MFS general substrate transporter like domains"/>
    <property type="match status" value="1"/>
</dbReference>
<feature type="transmembrane region" description="Helical" evidence="7">
    <location>
        <begin position="54"/>
        <end position="80"/>
    </location>
</feature>
<keyword evidence="9" id="KW-1185">Reference proteome</keyword>
<dbReference type="OrthoDB" id="5296287at2759"/>
<dbReference type="GO" id="GO:0016020">
    <property type="term" value="C:membrane"/>
    <property type="evidence" value="ECO:0007669"/>
    <property type="project" value="UniProtKB-SubCell"/>
</dbReference>
<evidence type="ECO:0000256" key="3">
    <source>
        <dbReference type="ARBA" id="ARBA00022692"/>
    </source>
</evidence>
<protein>
    <submittedName>
        <fullName evidence="8">Uncharacterized protein</fullName>
    </submittedName>
</protein>
<feature type="region of interest" description="Disordered" evidence="6">
    <location>
        <begin position="1"/>
        <end position="21"/>
    </location>
</feature>
<evidence type="ECO:0000313" key="9">
    <source>
        <dbReference type="Proteomes" id="UP000001798"/>
    </source>
</evidence>
<evidence type="ECO:0000256" key="6">
    <source>
        <dbReference type="SAM" id="MobiDB-lite"/>
    </source>
</evidence>
<dbReference type="SUPFAM" id="SSF103473">
    <property type="entry name" value="MFS general substrate transporter"/>
    <property type="match status" value="1"/>
</dbReference>
<dbReference type="EMBL" id="CP009810">
    <property type="protein sequence ID" value="ATZ50737.1"/>
    <property type="molecule type" value="Genomic_DNA"/>
</dbReference>
<dbReference type="GO" id="GO:0022857">
    <property type="term" value="F:transmembrane transporter activity"/>
    <property type="evidence" value="ECO:0007669"/>
    <property type="project" value="TreeGrafter"/>
</dbReference>
<dbReference type="AlphaFoldDB" id="A0A384JK26"/>
<dbReference type="VEuPathDB" id="FungiDB:Bcin06g02250"/>
<dbReference type="InterPro" id="IPR036259">
    <property type="entry name" value="MFS_trans_sf"/>
</dbReference>
<dbReference type="GeneID" id="5441061"/>
<comment type="subcellular location">
    <subcellularLocation>
        <location evidence="1">Membrane</location>
        <topology evidence="1">Multi-pass membrane protein</topology>
    </subcellularLocation>
</comment>
<keyword evidence="3 7" id="KW-0812">Transmembrane</keyword>
<evidence type="ECO:0000256" key="2">
    <source>
        <dbReference type="ARBA" id="ARBA00008335"/>
    </source>
</evidence>
<dbReference type="RefSeq" id="XP_024549173.1">
    <property type="nucleotide sequence ID" value="XM_024693387.1"/>
</dbReference>
<feature type="transmembrane region" description="Helical" evidence="7">
    <location>
        <begin position="29"/>
        <end position="48"/>
    </location>
</feature>
<feature type="transmembrane region" description="Helical" evidence="7">
    <location>
        <begin position="87"/>
        <end position="110"/>
    </location>
</feature>
<dbReference type="KEGG" id="bfu:BCIN_06g02250"/>
<comment type="similarity">
    <text evidence="2">Belongs to the major facilitator superfamily.</text>
</comment>
<evidence type="ECO:0000256" key="5">
    <source>
        <dbReference type="ARBA" id="ARBA00023136"/>
    </source>
</evidence>
<gene>
    <name evidence="8" type="ORF">BCIN_06g02250</name>
</gene>
<proteinExistence type="inferred from homology"/>
<dbReference type="PANTHER" id="PTHR23502:SF68">
    <property type="entry name" value="MULTIDRUG TRANSPORTER, PUTATIVE (AFU_ORTHOLOGUE AFUA_3G01120)-RELATED"/>
    <property type="match status" value="1"/>
</dbReference>
<feature type="transmembrane region" description="Helical" evidence="7">
    <location>
        <begin position="175"/>
        <end position="195"/>
    </location>
</feature>
<dbReference type="Proteomes" id="UP000001798">
    <property type="component" value="Chromosome 6"/>
</dbReference>
<keyword evidence="5 7" id="KW-0472">Membrane</keyword>